<keyword evidence="2" id="KW-0812">Transmembrane</keyword>
<feature type="region of interest" description="Disordered" evidence="1">
    <location>
        <begin position="297"/>
        <end position="316"/>
    </location>
</feature>
<name>A0A9W9CCH8_9PLEO</name>
<reference evidence="3" key="1">
    <citation type="submission" date="2022-10" db="EMBL/GenBank/DDBJ databases">
        <title>Tapping the CABI collections for fungal endophytes: first genome assemblies for Collariella, Neodidymelliopsis, Ascochyta clinopodiicola, Didymella pomorum, Didymosphaeria variabile, Neocosmospora piperis and Neocucurbitaria cava.</title>
        <authorList>
            <person name="Hill R."/>
        </authorList>
    </citation>
    <scope>NUCLEOTIDE SEQUENCE</scope>
    <source>
        <strain evidence="3">IMI 356815</strain>
    </source>
</reference>
<feature type="transmembrane region" description="Helical" evidence="2">
    <location>
        <begin position="65"/>
        <end position="88"/>
    </location>
</feature>
<evidence type="ECO:0000256" key="2">
    <source>
        <dbReference type="SAM" id="Phobius"/>
    </source>
</evidence>
<organism evidence="3 4">
    <name type="scientific">Didymosphaeria variabile</name>
    <dbReference type="NCBI Taxonomy" id="1932322"/>
    <lineage>
        <taxon>Eukaryota</taxon>
        <taxon>Fungi</taxon>
        <taxon>Dikarya</taxon>
        <taxon>Ascomycota</taxon>
        <taxon>Pezizomycotina</taxon>
        <taxon>Dothideomycetes</taxon>
        <taxon>Pleosporomycetidae</taxon>
        <taxon>Pleosporales</taxon>
        <taxon>Massarineae</taxon>
        <taxon>Didymosphaeriaceae</taxon>
        <taxon>Didymosphaeria</taxon>
    </lineage>
</organism>
<feature type="compositionally biased region" description="Low complexity" evidence="1">
    <location>
        <begin position="353"/>
        <end position="362"/>
    </location>
</feature>
<keyword evidence="2" id="KW-0472">Membrane</keyword>
<feature type="compositionally biased region" description="Basic and acidic residues" evidence="1">
    <location>
        <begin position="161"/>
        <end position="172"/>
    </location>
</feature>
<dbReference type="GeneID" id="80907240"/>
<evidence type="ECO:0000313" key="4">
    <source>
        <dbReference type="Proteomes" id="UP001140513"/>
    </source>
</evidence>
<keyword evidence="4" id="KW-1185">Reference proteome</keyword>
<dbReference type="Proteomes" id="UP001140513">
    <property type="component" value="Unassembled WGS sequence"/>
</dbReference>
<evidence type="ECO:0000313" key="3">
    <source>
        <dbReference type="EMBL" id="KAJ4355690.1"/>
    </source>
</evidence>
<feature type="region of interest" description="Disordered" evidence="1">
    <location>
        <begin position="144"/>
        <end position="220"/>
    </location>
</feature>
<dbReference type="OrthoDB" id="3798784at2759"/>
<feature type="region of interest" description="Disordered" evidence="1">
    <location>
        <begin position="333"/>
        <end position="403"/>
    </location>
</feature>
<protein>
    <submittedName>
        <fullName evidence="3">Uncharacterized protein</fullName>
    </submittedName>
</protein>
<dbReference type="RefSeq" id="XP_056072816.1">
    <property type="nucleotide sequence ID" value="XM_056212508.1"/>
</dbReference>
<gene>
    <name evidence="3" type="ORF">N0V89_003710</name>
</gene>
<dbReference type="AlphaFoldDB" id="A0A9W9CCH8"/>
<feature type="compositionally biased region" description="Basic and acidic residues" evidence="1">
    <location>
        <begin position="207"/>
        <end position="216"/>
    </location>
</feature>
<dbReference type="EMBL" id="JAPEUX010000003">
    <property type="protein sequence ID" value="KAJ4355690.1"/>
    <property type="molecule type" value="Genomic_DNA"/>
</dbReference>
<keyword evidence="2" id="KW-1133">Transmembrane helix</keyword>
<evidence type="ECO:0000256" key="1">
    <source>
        <dbReference type="SAM" id="MobiDB-lite"/>
    </source>
</evidence>
<feature type="transmembrane region" description="Helical" evidence="2">
    <location>
        <begin position="9"/>
        <end position="28"/>
    </location>
</feature>
<sequence>MRDLKYNEAIILTLFMIALFVIGFIWYLHRNCVQVVEAEAVHIELQQRAREFAEQGGNNMSTATLATTIAFGGLFGAALIWAAVFYLYQYIRGECCKIKDYFTGFVWTVQTQEDYRNERAEASVSHRTPDTWVVEKEMRTGEEAVREKERYLLPPSAMRQANRDIEREDRRGERPRKRSQESEGSDEEHIGRSPMPKTYMLPRSRRHAFDEERGSGRSDGIMLQPYAPTYVPAFIPIPQSYIPQYVPLSIPRPVLSLDADMGGSGAGPHVEYQSSCPQNYPEEESSTTLAVEDEFVERYESSERQSPAPRGPEHVDEIVICDELPAWVRKDLEGKEKAKRKARERAKAKVEDSASSSSPSSSAEEEVPRGPIPNATQRPPFHFPQTPWRMDPAHIPTSYPRQL</sequence>
<accession>A0A9W9CCH8</accession>
<feature type="region of interest" description="Disordered" evidence="1">
    <location>
        <begin position="262"/>
        <end position="288"/>
    </location>
</feature>
<comment type="caution">
    <text evidence="3">The sequence shown here is derived from an EMBL/GenBank/DDBJ whole genome shotgun (WGS) entry which is preliminary data.</text>
</comment>
<proteinExistence type="predicted"/>